<name>A0A109LCA0_PSEFL</name>
<comment type="caution">
    <text evidence="2">The sequence shown here is derived from an EMBL/GenBank/DDBJ whole genome shotgun (WGS) entry which is preliminary data.</text>
</comment>
<evidence type="ECO:0000313" key="2">
    <source>
        <dbReference type="EMBL" id="KWV84933.1"/>
    </source>
</evidence>
<gene>
    <name evidence="2" type="ORF">PFLmoz3_05428</name>
</gene>
<accession>A0A109LCA0</accession>
<feature type="compositionally biased region" description="Basic residues" evidence="1">
    <location>
        <begin position="8"/>
        <end position="17"/>
    </location>
</feature>
<sequence length="195" mass="21196">MGVAVPGKQRRVKTRPRALHDRPAPQGMAYHRDPATIRRAKWRGLRQQRINGPAQILGPLPQLRGGLRAAILAGGARVIHCRHDIPLPGQRTGQPRLLAPIATVAVGEHHHRMFTGRRCGIRHRKHTDEHQVVSDQLGLGGAGGGVPHGHFQWANVVSVRDGGGLETDGVVGECRPSQADQEQGGEGGFHCFYRP</sequence>
<dbReference type="PATRIC" id="fig|294.194.peg.6018"/>
<dbReference type="Proteomes" id="UP000061348">
    <property type="component" value="Unassembled WGS sequence"/>
</dbReference>
<feature type="region of interest" description="Disordered" evidence="1">
    <location>
        <begin position="1"/>
        <end position="31"/>
    </location>
</feature>
<evidence type="ECO:0000313" key="3">
    <source>
        <dbReference type="Proteomes" id="UP000061348"/>
    </source>
</evidence>
<evidence type="ECO:0000256" key="1">
    <source>
        <dbReference type="SAM" id="MobiDB-lite"/>
    </source>
</evidence>
<dbReference type="AlphaFoldDB" id="A0A109LCA0"/>
<protein>
    <submittedName>
        <fullName evidence="2">Uncharacterized protein</fullName>
    </submittedName>
</protein>
<reference evidence="2 3" key="1">
    <citation type="submission" date="2015-05" db="EMBL/GenBank/DDBJ databases">
        <title>A genomic and transcriptomic approach to investigate the blue pigment phenotype in Pseudomonas fluorescens.</title>
        <authorList>
            <person name="Andreani N.A."/>
            <person name="Cardazzo B."/>
        </authorList>
    </citation>
    <scope>NUCLEOTIDE SEQUENCE [LARGE SCALE GENOMIC DNA]</scope>
    <source>
        <strain evidence="2 3">Ps_22</strain>
    </source>
</reference>
<proteinExistence type="predicted"/>
<organism evidence="2 3">
    <name type="scientific">Pseudomonas fluorescens</name>
    <dbReference type="NCBI Taxonomy" id="294"/>
    <lineage>
        <taxon>Bacteria</taxon>
        <taxon>Pseudomonadati</taxon>
        <taxon>Pseudomonadota</taxon>
        <taxon>Gammaproteobacteria</taxon>
        <taxon>Pseudomonadales</taxon>
        <taxon>Pseudomonadaceae</taxon>
        <taxon>Pseudomonas</taxon>
    </lineage>
</organism>
<dbReference type="EMBL" id="LCYA01000146">
    <property type="protein sequence ID" value="KWV84933.1"/>
    <property type="molecule type" value="Genomic_DNA"/>
</dbReference>